<accession>A0A2V3IIY8</accession>
<evidence type="ECO:0000313" key="2">
    <source>
        <dbReference type="EMBL" id="PXF42065.1"/>
    </source>
</evidence>
<reference evidence="2 3" key="1">
    <citation type="journal article" date="2018" name="Mol. Biol. Evol.">
        <title>Analysis of the draft genome of the red seaweed Gracilariopsis chorda provides insights into genome size evolution in Rhodophyta.</title>
        <authorList>
            <person name="Lee J."/>
            <person name="Yang E.C."/>
            <person name="Graf L."/>
            <person name="Yang J.H."/>
            <person name="Qiu H."/>
            <person name="Zel Zion U."/>
            <person name="Chan C.X."/>
            <person name="Stephens T.G."/>
            <person name="Weber A.P.M."/>
            <person name="Boo G.H."/>
            <person name="Boo S.M."/>
            <person name="Kim K.M."/>
            <person name="Shin Y."/>
            <person name="Jung M."/>
            <person name="Lee S.J."/>
            <person name="Yim H.S."/>
            <person name="Lee J.H."/>
            <person name="Bhattacharya D."/>
            <person name="Yoon H.S."/>
        </authorList>
    </citation>
    <scope>NUCLEOTIDE SEQUENCE [LARGE SCALE GENOMIC DNA]</scope>
    <source>
        <strain evidence="2 3">SKKU-2015</strain>
        <tissue evidence="2">Whole body</tissue>
    </source>
</reference>
<dbReference type="AlphaFoldDB" id="A0A2V3IIY8"/>
<feature type="region of interest" description="Disordered" evidence="1">
    <location>
        <begin position="18"/>
        <end position="39"/>
    </location>
</feature>
<proteinExistence type="predicted"/>
<gene>
    <name evidence="2" type="ORF">BWQ96_08171</name>
</gene>
<evidence type="ECO:0000313" key="3">
    <source>
        <dbReference type="Proteomes" id="UP000247409"/>
    </source>
</evidence>
<evidence type="ECO:0000256" key="1">
    <source>
        <dbReference type="SAM" id="MobiDB-lite"/>
    </source>
</evidence>
<keyword evidence="3" id="KW-1185">Reference proteome</keyword>
<dbReference type="EMBL" id="NBIV01000177">
    <property type="protein sequence ID" value="PXF42065.1"/>
    <property type="molecule type" value="Genomic_DNA"/>
</dbReference>
<comment type="caution">
    <text evidence="2">The sequence shown here is derived from an EMBL/GenBank/DDBJ whole genome shotgun (WGS) entry which is preliminary data.</text>
</comment>
<protein>
    <submittedName>
        <fullName evidence="2">Uncharacterized protein</fullName>
    </submittedName>
</protein>
<name>A0A2V3IIY8_9FLOR</name>
<organism evidence="2 3">
    <name type="scientific">Gracilariopsis chorda</name>
    <dbReference type="NCBI Taxonomy" id="448386"/>
    <lineage>
        <taxon>Eukaryota</taxon>
        <taxon>Rhodophyta</taxon>
        <taxon>Florideophyceae</taxon>
        <taxon>Rhodymeniophycidae</taxon>
        <taxon>Gracilariales</taxon>
        <taxon>Gracilariaceae</taxon>
        <taxon>Gracilariopsis</taxon>
    </lineage>
</organism>
<sequence>MTSGESAVHIVSDLVLAMEGETDEVSDRNDGDDDQHGPCYDVEEVRLFDQLTGGDEPLATRAVEKADEDWFTNHVAATMGQERMHPASQSFQ</sequence>
<dbReference type="Proteomes" id="UP000247409">
    <property type="component" value="Unassembled WGS sequence"/>
</dbReference>